<evidence type="ECO:0000256" key="11">
    <source>
        <dbReference type="ARBA" id="ARBA00023157"/>
    </source>
</evidence>
<dbReference type="SMART" id="SM00108">
    <property type="entry name" value="B_lectin"/>
    <property type="match status" value="1"/>
</dbReference>
<dbReference type="SUPFAM" id="SSF56112">
    <property type="entry name" value="Protein kinase-like (PK-like)"/>
    <property type="match status" value="1"/>
</dbReference>
<evidence type="ECO:0000313" key="20">
    <source>
        <dbReference type="EMBL" id="KAJ4839038.1"/>
    </source>
</evidence>
<dbReference type="InterPro" id="IPR008271">
    <property type="entry name" value="Ser/Thr_kinase_AS"/>
</dbReference>
<keyword evidence="4" id="KW-0723">Serine/threonine-protein kinase</keyword>
<evidence type="ECO:0000256" key="13">
    <source>
        <dbReference type="ARBA" id="ARBA00023180"/>
    </source>
</evidence>
<dbReference type="CDD" id="cd14066">
    <property type="entry name" value="STKc_IRAK"/>
    <property type="match status" value="1"/>
</dbReference>
<dbReference type="InterPro" id="IPR024171">
    <property type="entry name" value="SRK-like_kinase"/>
</dbReference>
<evidence type="ECO:0000256" key="6">
    <source>
        <dbReference type="ARBA" id="ARBA00022679"/>
    </source>
</evidence>
<dbReference type="Gene3D" id="1.10.510.10">
    <property type="entry name" value="Transferase(Phosphotransferase) domain 1"/>
    <property type="match status" value="1"/>
</dbReference>
<dbReference type="GO" id="GO:0005886">
    <property type="term" value="C:plasma membrane"/>
    <property type="evidence" value="ECO:0007669"/>
    <property type="project" value="UniProtKB-SubCell"/>
</dbReference>
<dbReference type="FunFam" id="3.50.4.10:FF:000002">
    <property type="entry name" value="G-type lectin S-receptor-like serine/threonine-protein kinase"/>
    <property type="match status" value="1"/>
</dbReference>
<dbReference type="Pfam" id="PF08276">
    <property type="entry name" value="PAN_2"/>
    <property type="match status" value="1"/>
</dbReference>
<dbReference type="FunFam" id="1.10.510.10:FF:000060">
    <property type="entry name" value="G-type lectin S-receptor-like serine/threonine-protein kinase"/>
    <property type="match status" value="1"/>
</dbReference>
<reference evidence="20" key="2">
    <citation type="journal article" date="2023" name="Plants (Basel)">
        <title>Annotation of the Turnera subulata (Passifloraceae) Draft Genome Reveals the S-Locus Evolved after the Divergence of Turneroideae from Passifloroideae in a Stepwise Manner.</title>
        <authorList>
            <person name="Henning P.M."/>
            <person name="Roalson E.H."/>
            <person name="Mir W."/>
            <person name="McCubbin A.G."/>
            <person name="Shore J.S."/>
        </authorList>
    </citation>
    <scope>NUCLEOTIDE SEQUENCE</scope>
    <source>
        <strain evidence="20">F60SS</strain>
    </source>
</reference>
<feature type="signal peptide" evidence="16">
    <location>
        <begin position="1"/>
        <end position="25"/>
    </location>
</feature>
<keyword evidence="10" id="KW-0067">ATP-binding</keyword>
<dbReference type="PIRSF" id="PIRSF000641">
    <property type="entry name" value="SRK"/>
    <property type="match status" value="1"/>
</dbReference>
<dbReference type="InterPro" id="IPR011009">
    <property type="entry name" value="Kinase-like_dom_sf"/>
</dbReference>
<evidence type="ECO:0000259" key="19">
    <source>
        <dbReference type="PROSITE" id="PS50948"/>
    </source>
</evidence>
<dbReference type="CDD" id="cd01098">
    <property type="entry name" value="PAN_AP_plant"/>
    <property type="match status" value="1"/>
</dbReference>
<dbReference type="InterPro" id="IPR036426">
    <property type="entry name" value="Bulb-type_lectin_dom_sf"/>
</dbReference>
<dbReference type="InterPro" id="IPR000719">
    <property type="entry name" value="Prot_kinase_dom"/>
</dbReference>
<dbReference type="Pfam" id="PF01453">
    <property type="entry name" value="B_lectin"/>
    <property type="match status" value="1"/>
</dbReference>
<dbReference type="PROSITE" id="PS50948">
    <property type="entry name" value="PAN"/>
    <property type="match status" value="1"/>
</dbReference>
<dbReference type="SUPFAM" id="SSF51110">
    <property type="entry name" value="alpha-D-mannose-specific plant lectins"/>
    <property type="match status" value="1"/>
</dbReference>
<keyword evidence="13" id="KW-0325">Glycoprotein</keyword>
<evidence type="ECO:0000256" key="14">
    <source>
        <dbReference type="ARBA" id="ARBA00047899"/>
    </source>
</evidence>
<keyword evidence="21" id="KW-1185">Reference proteome</keyword>
<proteinExistence type="predicted"/>
<dbReference type="PROSITE" id="PS50011">
    <property type="entry name" value="PROTEIN_KINASE_DOM"/>
    <property type="match status" value="1"/>
</dbReference>
<comment type="subcellular location">
    <subcellularLocation>
        <location evidence="1">Cell membrane</location>
        <topology evidence="1">Single-pass type I membrane protein</topology>
    </subcellularLocation>
</comment>
<evidence type="ECO:0000256" key="1">
    <source>
        <dbReference type="ARBA" id="ARBA00004251"/>
    </source>
</evidence>
<dbReference type="InterPro" id="IPR001480">
    <property type="entry name" value="Bulb-type_lectin_dom"/>
</dbReference>
<evidence type="ECO:0000256" key="7">
    <source>
        <dbReference type="ARBA" id="ARBA00022729"/>
    </source>
</evidence>
<feature type="non-terminal residue" evidence="20">
    <location>
        <position position="768"/>
    </location>
</feature>
<evidence type="ECO:0000256" key="8">
    <source>
        <dbReference type="ARBA" id="ARBA00022741"/>
    </source>
</evidence>
<evidence type="ECO:0000313" key="21">
    <source>
        <dbReference type="Proteomes" id="UP001141552"/>
    </source>
</evidence>
<evidence type="ECO:0000256" key="12">
    <source>
        <dbReference type="ARBA" id="ARBA00023170"/>
    </source>
</evidence>
<keyword evidence="8" id="KW-0547">Nucleotide-binding</keyword>
<keyword evidence="3" id="KW-1003">Cell membrane</keyword>
<dbReference type="FunFam" id="2.90.10.10:FF:000004">
    <property type="entry name" value="G-type lectin S-receptor-like serine/threonine-protein kinase"/>
    <property type="match status" value="1"/>
</dbReference>
<evidence type="ECO:0000256" key="4">
    <source>
        <dbReference type="ARBA" id="ARBA00022527"/>
    </source>
</evidence>
<evidence type="ECO:0000256" key="10">
    <source>
        <dbReference type="ARBA" id="ARBA00022840"/>
    </source>
</evidence>
<keyword evidence="11" id="KW-1015">Disulfide bond</keyword>
<dbReference type="GO" id="GO:0005524">
    <property type="term" value="F:ATP binding"/>
    <property type="evidence" value="ECO:0007669"/>
    <property type="project" value="UniProtKB-KW"/>
</dbReference>
<dbReference type="Gene3D" id="2.90.10.10">
    <property type="entry name" value="Bulb-type lectin domain"/>
    <property type="match status" value="1"/>
</dbReference>
<dbReference type="SMART" id="SM00220">
    <property type="entry name" value="S_TKc"/>
    <property type="match status" value="1"/>
</dbReference>
<feature type="chain" id="PRO_5040168882" description="non-specific serine/threonine protein kinase" evidence="16">
    <location>
        <begin position="26"/>
        <end position="768"/>
    </location>
</feature>
<dbReference type="EMBL" id="JAKUCV010003414">
    <property type="protein sequence ID" value="KAJ4839038.1"/>
    <property type="molecule type" value="Genomic_DNA"/>
</dbReference>
<comment type="catalytic activity">
    <reaction evidence="14">
        <text>L-threonyl-[protein] + ATP = O-phospho-L-threonyl-[protein] + ADP + H(+)</text>
        <dbReference type="Rhea" id="RHEA:46608"/>
        <dbReference type="Rhea" id="RHEA-COMP:11060"/>
        <dbReference type="Rhea" id="RHEA-COMP:11605"/>
        <dbReference type="ChEBI" id="CHEBI:15378"/>
        <dbReference type="ChEBI" id="CHEBI:30013"/>
        <dbReference type="ChEBI" id="CHEBI:30616"/>
        <dbReference type="ChEBI" id="CHEBI:61977"/>
        <dbReference type="ChEBI" id="CHEBI:456216"/>
        <dbReference type="EC" id="2.7.11.1"/>
    </reaction>
</comment>
<evidence type="ECO:0000256" key="3">
    <source>
        <dbReference type="ARBA" id="ARBA00022475"/>
    </source>
</evidence>
<accession>A0A9Q0JET6</accession>
<dbReference type="Pfam" id="PF00954">
    <property type="entry name" value="S_locus_glycop"/>
    <property type="match status" value="1"/>
</dbReference>
<dbReference type="EC" id="2.7.11.1" evidence="2"/>
<dbReference type="Gene3D" id="3.30.200.20">
    <property type="entry name" value="Phosphorylase Kinase, domain 1"/>
    <property type="match status" value="1"/>
</dbReference>
<dbReference type="InterPro" id="IPR001245">
    <property type="entry name" value="Ser-Thr/Tyr_kinase_cat_dom"/>
</dbReference>
<dbReference type="OrthoDB" id="1631068at2759"/>
<dbReference type="InterPro" id="IPR003609">
    <property type="entry name" value="Pan_app"/>
</dbReference>
<dbReference type="PANTHER" id="PTHR27002">
    <property type="entry name" value="RECEPTOR-LIKE SERINE/THREONINE-PROTEIN KINASE SD1-8"/>
    <property type="match status" value="1"/>
</dbReference>
<feature type="domain" description="Protein kinase" evidence="17">
    <location>
        <begin position="460"/>
        <end position="745"/>
    </location>
</feature>
<sequence>MAISFDLLPLLCFSLLFSVWISIEADDTLNTVQSLRDDRNDTIVSAGEMFEFGFFSPGSSKNRYLGIWFSRIAVQTVIWVANRDIPLTDSSGELKITSQGVLVLVNHSATTIWSTNTSRPARNPVAKLLDTGNLVVKDEGGDQFLWQSFDYPTDTIIPEMKLGKNLVTGLDWHYTSWKAPDDPARGNEGDVERLLWIERTNSWLLYNKVNEDRCETYALCGAFGICDISNSPVCGCLRGFEPKSPNAANMADWSDGCVRKTKLNCFGDGFVKYSGTKLPDTRSSWYSKTMTLEECRDMCLKNCSCTAYANLDVRGGGSGCLLWFGELMDIRTLFDNKPDIYVRVAASDSDGKDDDVQISSNHNSRKRTRIIVTCALSAEMLLLALGFISCMQRRNQLNESGEGVDLGWLMARDRRGEVLIRAVEGVLSCRRNSGHALNEFRAEELPLFDLATLASATNNFSTTNKLGKGGFGPVYKGTLEDGQEIAVKRLSKDSRQGLDEFKTEVVHIVKLQHRNLVKLLGCCIESDEKMLVYEFMPNKSLDYHLFDEKQWKLLDWPLRYSIINGIARGLLYLHQDSRLRIVHRDLKASNVLLDDEMNPKISDFGLARSFGGNITEANTNKVVGTYGYISPEYAMRGVYSVKSDVFSFGVLVLETISGERNRGFCHPDHHLNLLGHAWRLFREGKALELVAEFFVDSCEIWEVIRAIHIGLLCVQELPEDRPSMSTVVLMMGGEGALPDPKQPGFFTERDIVLEPNHTANPCSISLLE</sequence>
<organism evidence="20 21">
    <name type="scientific">Turnera subulata</name>
    <dbReference type="NCBI Taxonomy" id="218843"/>
    <lineage>
        <taxon>Eukaryota</taxon>
        <taxon>Viridiplantae</taxon>
        <taxon>Streptophyta</taxon>
        <taxon>Embryophyta</taxon>
        <taxon>Tracheophyta</taxon>
        <taxon>Spermatophyta</taxon>
        <taxon>Magnoliopsida</taxon>
        <taxon>eudicotyledons</taxon>
        <taxon>Gunneridae</taxon>
        <taxon>Pentapetalae</taxon>
        <taxon>rosids</taxon>
        <taxon>fabids</taxon>
        <taxon>Malpighiales</taxon>
        <taxon>Passifloraceae</taxon>
        <taxon>Turnera</taxon>
    </lineage>
</organism>
<keyword evidence="3" id="KW-0472">Membrane</keyword>
<name>A0A9Q0JET6_9ROSI</name>
<dbReference type="AlphaFoldDB" id="A0A9Q0JET6"/>
<evidence type="ECO:0000259" key="17">
    <source>
        <dbReference type="PROSITE" id="PS50011"/>
    </source>
</evidence>
<keyword evidence="7 16" id="KW-0732">Signal</keyword>
<dbReference type="SMART" id="SM00473">
    <property type="entry name" value="PAN_AP"/>
    <property type="match status" value="1"/>
</dbReference>
<dbReference type="InterPro" id="IPR000858">
    <property type="entry name" value="S_locus_glycoprot_dom"/>
</dbReference>
<dbReference type="Pfam" id="PF07714">
    <property type="entry name" value="PK_Tyr_Ser-Thr"/>
    <property type="match status" value="1"/>
</dbReference>
<comment type="caution">
    <text evidence="20">The sequence shown here is derived from an EMBL/GenBank/DDBJ whole genome shotgun (WGS) entry which is preliminary data.</text>
</comment>
<dbReference type="GO" id="GO:0048544">
    <property type="term" value="P:recognition of pollen"/>
    <property type="evidence" value="ECO:0007669"/>
    <property type="project" value="InterPro"/>
</dbReference>
<comment type="catalytic activity">
    <reaction evidence="15">
        <text>L-seryl-[protein] + ATP = O-phospho-L-seryl-[protein] + ADP + H(+)</text>
        <dbReference type="Rhea" id="RHEA:17989"/>
        <dbReference type="Rhea" id="RHEA-COMP:9863"/>
        <dbReference type="Rhea" id="RHEA-COMP:11604"/>
        <dbReference type="ChEBI" id="CHEBI:15378"/>
        <dbReference type="ChEBI" id="CHEBI:29999"/>
        <dbReference type="ChEBI" id="CHEBI:30616"/>
        <dbReference type="ChEBI" id="CHEBI:83421"/>
        <dbReference type="ChEBI" id="CHEBI:456216"/>
        <dbReference type="EC" id="2.7.11.1"/>
    </reaction>
</comment>
<dbReference type="Proteomes" id="UP001141552">
    <property type="component" value="Unassembled WGS sequence"/>
</dbReference>
<evidence type="ECO:0000256" key="5">
    <source>
        <dbReference type="ARBA" id="ARBA00022553"/>
    </source>
</evidence>
<dbReference type="PANTHER" id="PTHR27002:SF1039">
    <property type="entry name" value="NON-SPECIFIC SERINE_THREONINE PROTEIN KINASE"/>
    <property type="match status" value="1"/>
</dbReference>
<gene>
    <name evidence="20" type="ORF">Tsubulata_025657</name>
</gene>
<keyword evidence="6" id="KW-0808">Transferase</keyword>
<dbReference type="CDD" id="cd00028">
    <property type="entry name" value="B_lectin"/>
    <property type="match status" value="1"/>
</dbReference>
<feature type="domain" description="Bulb-type lectin" evidence="18">
    <location>
        <begin position="26"/>
        <end position="149"/>
    </location>
</feature>
<evidence type="ECO:0000256" key="2">
    <source>
        <dbReference type="ARBA" id="ARBA00012513"/>
    </source>
</evidence>
<dbReference type="PROSITE" id="PS50927">
    <property type="entry name" value="BULB_LECTIN"/>
    <property type="match status" value="1"/>
</dbReference>
<keyword evidence="5" id="KW-0597">Phosphoprotein</keyword>
<dbReference type="PROSITE" id="PS00108">
    <property type="entry name" value="PROTEIN_KINASE_ST"/>
    <property type="match status" value="1"/>
</dbReference>
<keyword evidence="9" id="KW-0418">Kinase</keyword>
<feature type="domain" description="Apple" evidence="19">
    <location>
        <begin position="265"/>
        <end position="345"/>
    </location>
</feature>
<reference evidence="20" key="1">
    <citation type="submission" date="2022-02" db="EMBL/GenBank/DDBJ databases">
        <authorList>
            <person name="Henning P.M."/>
            <person name="McCubbin A.G."/>
            <person name="Shore J.S."/>
        </authorList>
    </citation>
    <scope>NUCLEOTIDE SEQUENCE</scope>
    <source>
        <strain evidence="20">F60SS</strain>
        <tissue evidence="20">Leaves</tissue>
    </source>
</reference>
<evidence type="ECO:0000259" key="18">
    <source>
        <dbReference type="PROSITE" id="PS50927"/>
    </source>
</evidence>
<evidence type="ECO:0000256" key="16">
    <source>
        <dbReference type="SAM" id="SignalP"/>
    </source>
</evidence>
<dbReference type="Gene3D" id="3.50.4.10">
    <property type="entry name" value="Hepatocyte Growth Factor"/>
    <property type="match status" value="1"/>
</dbReference>
<dbReference type="FunFam" id="3.30.200.20:FF:000195">
    <property type="entry name" value="G-type lectin S-receptor-like serine/threonine-protein kinase"/>
    <property type="match status" value="1"/>
</dbReference>
<keyword evidence="12" id="KW-0675">Receptor</keyword>
<evidence type="ECO:0000256" key="9">
    <source>
        <dbReference type="ARBA" id="ARBA00022777"/>
    </source>
</evidence>
<evidence type="ECO:0000256" key="15">
    <source>
        <dbReference type="ARBA" id="ARBA00048679"/>
    </source>
</evidence>
<dbReference type="GO" id="GO:0004674">
    <property type="term" value="F:protein serine/threonine kinase activity"/>
    <property type="evidence" value="ECO:0007669"/>
    <property type="project" value="UniProtKB-KW"/>
</dbReference>
<protein>
    <recommendedName>
        <fullName evidence="2">non-specific serine/threonine protein kinase</fullName>
        <ecNumber evidence="2">2.7.11.1</ecNumber>
    </recommendedName>
</protein>